<comment type="caution">
    <text evidence="2">The sequence shown here is derived from an EMBL/GenBank/DDBJ whole genome shotgun (WGS) entry which is preliminary data.</text>
</comment>
<keyword evidence="3" id="KW-1185">Reference proteome</keyword>
<sequence>MYSRLKRATSAVAVTLAASAAALTVGASTATAAPSAAATTINELYRQYTEARIAWNQCQLGIVHYNNVYYGDPNGGNDEYFYCSPGANGTWNLWWRHNV</sequence>
<feature type="signal peptide" evidence="1">
    <location>
        <begin position="1"/>
        <end position="32"/>
    </location>
</feature>
<organism evidence="2 3">
    <name type="scientific">Kitasatospora misakiensis</name>
    <dbReference type="NCBI Taxonomy" id="67330"/>
    <lineage>
        <taxon>Bacteria</taxon>
        <taxon>Bacillati</taxon>
        <taxon>Actinomycetota</taxon>
        <taxon>Actinomycetes</taxon>
        <taxon>Kitasatosporales</taxon>
        <taxon>Streptomycetaceae</taxon>
        <taxon>Kitasatospora</taxon>
    </lineage>
</organism>
<evidence type="ECO:0000313" key="2">
    <source>
        <dbReference type="EMBL" id="MFC5666622.1"/>
    </source>
</evidence>
<protein>
    <submittedName>
        <fullName evidence="2">Uncharacterized protein</fullName>
    </submittedName>
</protein>
<dbReference type="RefSeq" id="WP_380228316.1">
    <property type="nucleotide sequence ID" value="NZ_JBHSOF010000042.1"/>
</dbReference>
<keyword evidence="1" id="KW-0732">Signal</keyword>
<reference evidence="3" key="1">
    <citation type="journal article" date="2019" name="Int. J. Syst. Evol. Microbiol.">
        <title>The Global Catalogue of Microorganisms (GCM) 10K type strain sequencing project: providing services to taxonomists for standard genome sequencing and annotation.</title>
        <authorList>
            <consortium name="The Broad Institute Genomics Platform"/>
            <consortium name="The Broad Institute Genome Sequencing Center for Infectious Disease"/>
            <person name="Wu L."/>
            <person name="Ma J."/>
        </authorList>
    </citation>
    <scope>NUCLEOTIDE SEQUENCE [LARGE SCALE GENOMIC DNA]</scope>
    <source>
        <strain evidence="3">CGMCC 4.1437</strain>
    </source>
</reference>
<gene>
    <name evidence="2" type="ORF">ACFP3U_27110</name>
</gene>
<dbReference type="EMBL" id="JBHSOF010000042">
    <property type="protein sequence ID" value="MFC5666622.1"/>
    <property type="molecule type" value="Genomic_DNA"/>
</dbReference>
<name>A0ABW0X7S3_9ACTN</name>
<proteinExistence type="predicted"/>
<evidence type="ECO:0000256" key="1">
    <source>
        <dbReference type="SAM" id="SignalP"/>
    </source>
</evidence>
<accession>A0ABW0X7S3</accession>
<dbReference type="Proteomes" id="UP001595975">
    <property type="component" value="Unassembled WGS sequence"/>
</dbReference>
<feature type="chain" id="PRO_5046871851" evidence="1">
    <location>
        <begin position="33"/>
        <end position="99"/>
    </location>
</feature>
<evidence type="ECO:0000313" key="3">
    <source>
        <dbReference type="Proteomes" id="UP001595975"/>
    </source>
</evidence>